<evidence type="ECO:0000256" key="1">
    <source>
        <dbReference type="SAM" id="Phobius"/>
    </source>
</evidence>
<feature type="transmembrane region" description="Helical" evidence="1">
    <location>
        <begin position="100"/>
        <end position="120"/>
    </location>
</feature>
<dbReference type="Proteomes" id="UP000033935">
    <property type="component" value="Unassembled WGS sequence"/>
</dbReference>
<dbReference type="EMBL" id="LBWG01000005">
    <property type="protein sequence ID" value="KKR04615.1"/>
    <property type="molecule type" value="Genomic_DNA"/>
</dbReference>
<gene>
    <name evidence="2" type="ORF">UT30_C0005G0018</name>
</gene>
<feature type="transmembrane region" description="Helical" evidence="1">
    <location>
        <begin position="7"/>
        <end position="28"/>
    </location>
</feature>
<accession>A0A0G0Q2I6</accession>
<reference evidence="2 3" key="1">
    <citation type="journal article" date="2015" name="Nature">
        <title>rRNA introns, odd ribosomes, and small enigmatic genomes across a large radiation of phyla.</title>
        <authorList>
            <person name="Brown C.T."/>
            <person name="Hug L.A."/>
            <person name="Thomas B.C."/>
            <person name="Sharon I."/>
            <person name="Castelle C.J."/>
            <person name="Singh A."/>
            <person name="Wilkins M.J."/>
            <person name="Williams K.H."/>
            <person name="Banfield J.F."/>
        </authorList>
    </citation>
    <scope>NUCLEOTIDE SEQUENCE [LARGE SCALE GENOMIC DNA]</scope>
</reference>
<sequence length="125" mass="14644">MNFRSYLIFMTLGTLTAWVSWLVVVYGIDPARSGNLGFFLFYMTLSMLSFGTISLLGLIFRFWRSEKELSSRITYRAFRQAILLTIIFISSILLLSQGWFRWWTIILIIMIVSFIELAFISTKRS</sequence>
<comment type="caution">
    <text evidence="2">The sequence shown here is derived from an EMBL/GenBank/DDBJ whole genome shotgun (WGS) entry which is preliminary data.</text>
</comment>
<organism evidence="2 3">
    <name type="scientific">Candidatus Uhrbacteria bacterium GW2011_GWF2_39_13</name>
    <dbReference type="NCBI Taxonomy" id="1618995"/>
    <lineage>
        <taxon>Bacteria</taxon>
        <taxon>Candidatus Uhriibacteriota</taxon>
    </lineage>
</organism>
<proteinExistence type="predicted"/>
<dbReference type="AlphaFoldDB" id="A0A0G0Q2I6"/>
<name>A0A0G0Q2I6_9BACT</name>
<keyword evidence="1" id="KW-0812">Transmembrane</keyword>
<feature type="transmembrane region" description="Helical" evidence="1">
    <location>
        <begin position="75"/>
        <end position="94"/>
    </location>
</feature>
<evidence type="ECO:0000313" key="2">
    <source>
        <dbReference type="EMBL" id="KKR04615.1"/>
    </source>
</evidence>
<protein>
    <submittedName>
        <fullName evidence="2">Uncharacterized protein</fullName>
    </submittedName>
</protein>
<keyword evidence="1" id="KW-0472">Membrane</keyword>
<keyword evidence="1" id="KW-1133">Transmembrane helix</keyword>
<feature type="transmembrane region" description="Helical" evidence="1">
    <location>
        <begin position="40"/>
        <end position="63"/>
    </location>
</feature>
<evidence type="ECO:0000313" key="3">
    <source>
        <dbReference type="Proteomes" id="UP000033935"/>
    </source>
</evidence>